<dbReference type="InterPro" id="IPR014721">
    <property type="entry name" value="Ribsml_uS5_D2-typ_fold_subgr"/>
</dbReference>
<dbReference type="AlphaFoldDB" id="A0A4Q1JK71"/>
<dbReference type="PANTHER" id="PTHR10977">
    <property type="entry name" value="DIPHOSPHOMEVALONATE DECARBOXYLASE"/>
    <property type="match status" value="1"/>
</dbReference>
<dbReference type="InterPro" id="IPR041431">
    <property type="entry name" value="Mvd1_C"/>
</dbReference>
<name>A0A4Q1JK71_9BACT</name>
<dbReference type="PIRSF" id="PIRSF015950">
    <property type="entry name" value="Mev_P_decrbx"/>
    <property type="match status" value="1"/>
</dbReference>
<dbReference type="OrthoDB" id="5498344at2"/>
<evidence type="ECO:0000313" key="9">
    <source>
        <dbReference type="Proteomes" id="UP000289703"/>
    </source>
</evidence>
<dbReference type="GO" id="GO:0005524">
    <property type="term" value="F:ATP binding"/>
    <property type="evidence" value="ECO:0007669"/>
    <property type="project" value="UniProtKB-KW"/>
</dbReference>
<keyword evidence="1" id="KW-0444">Lipid biosynthesis</keyword>
<evidence type="ECO:0000256" key="2">
    <source>
        <dbReference type="ARBA" id="ARBA00022741"/>
    </source>
</evidence>
<protein>
    <submittedName>
        <fullName evidence="8">Diphosphomevalonate decarboxylase</fullName>
    </submittedName>
</protein>
<feature type="domain" description="Mvd1 C-terminal" evidence="6">
    <location>
        <begin position="195"/>
        <end position="321"/>
    </location>
</feature>
<keyword evidence="2" id="KW-0547">Nucleotide-binding</keyword>
<evidence type="ECO:0000256" key="3">
    <source>
        <dbReference type="ARBA" id="ARBA00022840"/>
    </source>
</evidence>
<dbReference type="Gene3D" id="3.30.70.890">
    <property type="entry name" value="GHMP kinase, C-terminal domain"/>
    <property type="match status" value="1"/>
</dbReference>
<keyword evidence="4" id="KW-0443">Lipid metabolism</keyword>
<dbReference type="GO" id="GO:0008299">
    <property type="term" value="P:isoprenoid biosynthetic process"/>
    <property type="evidence" value="ECO:0007669"/>
    <property type="project" value="InterPro"/>
</dbReference>
<evidence type="ECO:0000259" key="7">
    <source>
        <dbReference type="Pfam" id="PF22700"/>
    </source>
</evidence>
<feature type="domain" description="Diphosphomevalonate decarboxylase-like N-terminal" evidence="7">
    <location>
        <begin position="10"/>
        <end position="172"/>
    </location>
</feature>
<reference evidence="8 9" key="1">
    <citation type="submission" date="2019-01" db="EMBL/GenBank/DDBJ databases">
        <title>Ancylomarina salipaludis sp. nov., isolated from a salt marsh.</title>
        <authorList>
            <person name="Yoon J.-H."/>
        </authorList>
    </citation>
    <scope>NUCLEOTIDE SEQUENCE [LARGE SCALE GENOMIC DNA]</scope>
    <source>
        <strain evidence="8 9">SHSM-M15</strain>
    </source>
</reference>
<comment type="caution">
    <text evidence="8">The sequence shown here is derived from an EMBL/GenBank/DDBJ whole genome shotgun (WGS) entry which is preliminary data.</text>
</comment>
<keyword evidence="3" id="KW-0067">ATP-binding</keyword>
<accession>A0A4Q1JK71</accession>
<gene>
    <name evidence="8" type="ORF">EO244_10780</name>
</gene>
<dbReference type="SUPFAM" id="SSF54211">
    <property type="entry name" value="Ribosomal protein S5 domain 2-like"/>
    <property type="match status" value="1"/>
</dbReference>
<keyword evidence="5" id="KW-0456">Lyase</keyword>
<dbReference type="GO" id="GO:0016831">
    <property type="term" value="F:carboxy-lyase activity"/>
    <property type="evidence" value="ECO:0007669"/>
    <property type="project" value="InterPro"/>
</dbReference>
<dbReference type="RefSeq" id="WP_129254685.1">
    <property type="nucleotide sequence ID" value="NZ_SAXA01000009.1"/>
</dbReference>
<evidence type="ECO:0000256" key="4">
    <source>
        <dbReference type="ARBA" id="ARBA00023098"/>
    </source>
</evidence>
<organism evidence="8 9">
    <name type="scientific">Ancylomarina salipaludis</name>
    <dbReference type="NCBI Taxonomy" id="2501299"/>
    <lineage>
        <taxon>Bacteria</taxon>
        <taxon>Pseudomonadati</taxon>
        <taxon>Bacteroidota</taxon>
        <taxon>Bacteroidia</taxon>
        <taxon>Marinilabiliales</taxon>
        <taxon>Marinifilaceae</taxon>
        <taxon>Ancylomarina</taxon>
    </lineage>
</organism>
<dbReference type="Gene3D" id="3.30.230.10">
    <property type="match status" value="1"/>
</dbReference>
<dbReference type="PANTHER" id="PTHR10977:SF3">
    <property type="entry name" value="DIPHOSPHOMEVALONATE DECARBOXYLASE"/>
    <property type="match status" value="1"/>
</dbReference>
<dbReference type="EMBL" id="SAXA01000009">
    <property type="protein sequence ID" value="RXQ92954.1"/>
    <property type="molecule type" value="Genomic_DNA"/>
</dbReference>
<dbReference type="InterPro" id="IPR005935">
    <property type="entry name" value="Mev_decarb"/>
</dbReference>
<dbReference type="Pfam" id="PF18376">
    <property type="entry name" value="MDD_C"/>
    <property type="match status" value="1"/>
</dbReference>
<evidence type="ECO:0000259" key="6">
    <source>
        <dbReference type="Pfam" id="PF18376"/>
    </source>
</evidence>
<dbReference type="Proteomes" id="UP000289703">
    <property type="component" value="Unassembled WGS sequence"/>
</dbReference>
<dbReference type="InterPro" id="IPR036554">
    <property type="entry name" value="GHMP_kinase_C_sf"/>
</dbReference>
<dbReference type="InterPro" id="IPR020568">
    <property type="entry name" value="Ribosomal_Su5_D2-typ_SF"/>
</dbReference>
<evidence type="ECO:0000256" key="5">
    <source>
        <dbReference type="ARBA" id="ARBA00023239"/>
    </source>
</evidence>
<dbReference type="SUPFAM" id="SSF55060">
    <property type="entry name" value="GHMP Kinase, C-terminal domain"/>
    <property type="match status" value="1"/>
</dbReference>
<sequence>MENTIIWESPSNIALIKYWGKMGEQLPCNPSLSMSLKASVSRFELSYSLKKEGDKDLVYLFEGKENNAFEEKLSRFIASLSNDLPCLGRYRLKILSSNTFPHSAGIASSASAMSALALCLCSMQEAIDEMEMPRDFFLQKASRIARLGSGSASRSVFGQYAIWGEVEGQTESSNYFAIPFKENIHPVFQELQDTILMIDSSPKKVSSTAGHGLMKNHPYADARFHQARLNMADLLLVLEEGDFDKFARIVENEALSLHGLMMSSNPSYTLLKPNTLTAIDRIKAFRDANQLPLCFTLDAGPNIHLLYPKADEKVIQNFIQEELLELLEDGKYIQDGMGNGPTRIK</sequence>
<dbReference type="InterPro" id="IPR053859">
    <property type="entry name" value="MVD-like_N"/>
</dbReference>
<evidence type="ECO:0000256" key="1">
    <source>
        <dbReference type="ARBA" id="ARBA00022516"/>
    </source>
</evidence>
<dbReference type="Pfam" id="PF22700">
    <property type="entry name" value="MVD-like_N"/>
    <property type="match status" value="1"/>
</dbReference>
<keyword evidence="9" id="KW-1185">Reference proteome</keyword>
<evidence type="ECO:0000313" key="8">
    <source>
        <dbReference type="EMBL" id="RXQ92954.1"/>
    </source>
</evidence>
<proteinExistence type="predicted"/>